<reference evidence="1" key="1">
    <citation type="journal article" date="2015" name="Proc. Natl. Acad. Sci. U.S.A.">
        <title>Networks of energetic and metabolic interactions define dynamics in microbial communities.</title>
        <authorList>
            <person name="Embree M."/>
            <person name="Liu J.K."/>
            <person name="Al-Bassam M.M."/>
            <person name="Zengler K."/>
        </authorList>
    </citation>
    <scope>NUCLEOTIDE SEQUENCE</scope>
</reference>
<gene>
    <name evidence="1" type="ORF">ASZ90_009286</name>
</gene>
<evidence type="ECO:0000313" key="1">
    <source>
        <dbReference type="EMBL" id="KUG20965.1"/>
    </source>
</evidence>
<organism evidence="1">
    <name type="scientific">hydrocarbon metagenome</name>
    <dbReference type="NCBI Taxonomy" id="938273"/>
    <lineage>
        <taxon>unclassified sequences</taxon>
        <taxon>metagenomes</taxon>
        <taxon>ecological metagenomes</taxon>
    </lineage>
</organism>
<dbReference type="EMBL" id="LNQE01001122">
    <property type="protein sequence ID" value="KUG20965.1"/>
    <property type="molecule type" value="Genomic_DNA"/>
</dbReference>
<comment type="caution">
    <text evidence="1">The sequence shown here is derived from an EMBL/GenBank/DDBJ whole genome shotgun (WGS) entry which is preliminary data.</text>
</comment>
<dbReference type="AlphaFoldDB" id="A0A0W8FJ68"/>
<protein>
    <submittedName>
        <fullName evidence="1">Uncharacterized protein</fullName>
    </submittedName>
</protein>
<proteinExistence type="predicted"/>
<accession>A0A0W8FJ68</accession>
<sequence>MRSRARFFTGYRPGGGVAGPFLAKYLSTSLPVIEGFTAALPGSG</sequence>
<name>A0A0W8FJ68_9ZZZZ</name>